<dbReference type="GO" id="GO:0016740">
    <property type="term" value="F:transferase activity"/>
    <property type="evidence" value="ECO:0007669"/>
    <property type="project" value="UniProtKB-KW"/>
</dbReference>
<dbReference type="Proteomes" id="UP000282674">
    <property type="component" value="Unassembled WGS sequence"/>
</dbReference>
<sequence>MTPSANWRKPYRDSASCAAAAAHHAWWAALGAPVPTLHTVGPRELVFERVPGRHALPGDLPALAELLGRLHRGAYVAELHRARLDRPFRTADGTVIPDFLHRRLDALDRLLHDREVPSTGLTFGQATGVIYAALDGPACLYKDSNPRNFLISPSGPVLVDFDALTLAPAGYDLAKLLVTLVMTHGQLPTAPIREALTVYNSALTHPPCDLRPVRWADLMHWATFHHILTSPYQGRGGYRHRWTPYELEIAPSQEPGFPP</sequence>
<dbReference type="Pfam" id="PF01636">
    <property type="entry name" value="APH"/>
    <property type="match status" value="1"/>
</dbReference>
<evidence type="ECO:0000259" key="1">
    <source>
        <dbReference type="Pfam" id="PF01636"/>
    </source>
</evidence>
<dbReference type="Gene3D" id="3.90.1200.10">
    <property type="match status" value="1"/>
</dbReference>
<evidence type="ECO:0000313" key="2">
    <source>
        <dbReference type="EMBL" id="RMI38344.1"/>
    </source>
</evidence>
<evidence type="ECO:0000313" key="3">
    <source>
        <dbReference type="Proteomes" id="UP000282674"/>
    </source>
</evidence>
<proteinExistence type="predicted"/>
<dbReference type="AlphaFoldDB" id="A0A3M2LLN5"/>
<feature type="domain" description="Aminoglycoside phosphotransferase" evidence="1">
    <location>
        <begin position="13"/>
        <end position="185"/>
    </location>
</feature>
<keyword evidence="3" id="KW-1185">Reference proteome</keyword>
<organism evidence="2 3">
    <name type="scientific">Actinomadura harenae</name>
    <dbReference type="NCBI Taxonomy" id="2483351"/>
    <lineage>
        <taxon>Bacteria</taxon>
        <taxon>Bacillati</taxon>
        <taxon>Actinomycetota</taxon>
        <taxon>Actinomycetes</taxon>
        <taxon>Streptosporangiales</taxon>
        <taxon>Thermomonosporaceae</taxon>
        <taxon>Actinomadura</taxon>
    </lineage>
</organism>
<comment type="caution">
    <text evidence="2">The sequence shown here is derived from an EMBL/GenBank/DDBJ whole genome shotgun (WGS) entry which is preliminary data.</text>
</comment>
<keyword evidence="2" id="KW-0808">Transferase</keyword>
<dbReference type="OrthoDB" id="4553308at2"/>
<gene>
    <name evidence="2" type="ORF">EBO15_33085</name>
</gene>
<protein>
    <submittedName>
        <fullName evidence="2">Phosphotransferase</fullName>
    </submittedName>
</protein>
<dbReference type="SUPFAM" id="SSF56112">
    <property type="entry name" value="Protein kinase-like (PK-like)"/>
    <property type="match status" value="1"/>
</dbReference>
<accession>A0A3M2LLN5</accession>
<dbReference type="EMBL" id="RFFG01000087">
    <property type="protein sequence ID" value="RMI38344.1"/>
    <property type="molecule type" value="Genomic_DNA"/>
</dbReference>
<dbReference type="RefSeq" id="WP_122198414.1">
    <property type="nucleotide sequence ID" value="NZ_JBHSKC010000014.1"/>
</dbReference>
<reference evidence="2 3" key="1">
    <citation type="submission" date="2018-10" db="EMBL/GenBank/DDBJ databases">
        <title>Isolation from soil.</title>
        <authorList>
            <person name="Hu J."/>
        </authorList>
    </citation>
    <scope>NUCLEOTIDE SEQUENCE [LARGE SCALE GENOMIC DNA]</scope>
    <source>
        <strain evidence="2 3">NEAU-Ht49</strain>
    </source>
</reference>
<dbReference type="InterPro" id="IPR002575">
    <property type="entry name" value="Aminoglycoside_PTrfase"/>
</dbReference>
<dbReference type="InterPro" id="IPR011009">
    <property type="entry name" value="Kinase-like_dom_sf"/>
</dbReference>
<name>A0A3M2LLN5_9ACTN</name>